<keyword evidence="3" id="KW-1133">Transmembrane helix</keyword>
<keyword evidence="3" id="KW-0472">Membrane</keyword>
<gene>
    <name evidence="5" type="ORF">Val02_83630</name>
</gene>
<evidence type="ECO:0000256" key="1">
    <source>
        <dbReference type="ARBA" id="ARBA00006068"/>
    </source>
</evidence>
<dbReference type="Gene3D" id="3.40.630.190">
    <property type="entry name" value="LCP protein"/>
    <property type="match status" value="1"/>
</dbReference>
<feature type="transmembrane region" description="Helical" evidence="3">
    <location>
        <begin position="66"/>
        <end position="92"/>
    </location>
</feature>
<accession>A0A8J4DWV6</accession>
<dbReference type="RefSeq" id="WP_239153740.1">
    <property type="nucleotide sequence ID" value="NZ_BOPF01000049.1"/>
</dbReference>
<dbReference type="PANTHER" id="PTHR33392">
    <property type="entry name" value="POLYISOPRENYL-TEICHOIC ACID--PEPTIDOGLYCAN TEICHOIC ACID TRANSFERASE TAGU"/>
    <property type="match status" value="1"/>
</dbReference>
<keyword evidence="6" id="KW-1185">Reference proteome</keyword>
<evidence type="ECO:0000259" key="4">
    <source>
        <dbReference type="Pfam" id="PF03816"/>
    </source>
</evidence>
<dbReference type="Pfam" id="PF03816">
    <property type="entry name" value="LytR_cpsA_psr"/>
    <property type="match status" value="1"/>
</dbReference>
<dbReference type="Proteomes" id="UP000619260">
    <property type="component" value="Unassembled WGS sequence"/>
</dbReference>
<sequence length="420" mass="45968">MPQTAAGSRLRRIPRQLRRRPKRTYPELPRSGDGAEGVRPGGSTRPVWRRADGRSVRVPLPGRDPIWARLLIVLGVLLMFASGGALGAGKVLANRYDDSVKKDTLLADDARSGAGVGLKTDEDIPRTKLTGPLNFLLIGSDARVDDPEGGQRSDSIIVAHVPVTMDRVYLLSVPRDLRVEIPPFEKTGFRGGRDKINAAFDYGGGGSGGVQLLSATLTNLMGIRFDGAAIVDFEGFKDVVRVLGGVDMCIDHRVVSEHMGFDDEGKFLSPHRGGRAVVYEAGCHHFDDWEALDLVRQRYSLPDGDYGRQKNQQRFLRALLTQAQKKGVLQNPLKMDSMIRAVAGTLTVDTNGYSIADLVFSLRDIRPDSIVGLQVPSEPAWIGGTSYILPFQEAEGLYKALVDDTLEDWAVANPTWSNRP</sequence>
<dbReference type="InterPro" id="IPR050922">
    <property type="entry name" value="LytR/CpsA/Psr_CW_biosynth"/>
</dbReference>
<comment type="caution">
    <text evidence="5">The sequence shown here is derived from an EMBL/GenBank/DDBJ whole genome shotgun (WGS) entry which is preliminary data.</text>
</comment>
<keyword evidence="3" id="KW-0812">Transmembrane</keyword>
<reference evidence="5" key="1">
    <citation type="submission" date="2021-01" db="EMBL/GenBank/DDBJ databases">
        <title>Whole genome shotgun sequence of Virgisporangium aliadipatigenens NBRC 105644.</title>
        <authorList>
            <person name="Komaki H."/>
            <person name="Tamura T."/>
        </authorList>
    </citation>
    <scope>NUCLEOTIDE SEQUENCE</scope>
    <source>
        <strain evidence="5">NBRC 105644</strain>
    </source>
</reference>
<dbReference type="NCBIfam" id="TIGR00350">
    <property type="entry name" value="lytR_cpsA_psr"/>
    <property type="match status" value="1"/>
</dbReference>
<dbReference type="EMBL" id="BOPF01000049">
    <property type="protein sequence ID" value="GIJ51477.1"/>
    <property type="molecule type" value="Genomic_DNA"/>
</dbReference>
<feature type="compositionally biased region" description="Basic residues" evidence="2">
    <location>
        <begin position="9"/>
        <end position="23"/>
    </location>
</feature>
<evidence type="ECO:0000313" key="5">
    <source>
        <dbReference type="EMBL" id="GIJ51477.1"/>
    </source>
</evidence>
<feature type="domain" description="Cell envelope-related transcriptional attenuator" evidence="4">
    <location>
        <begin position="152"/>
        <end position="324"/>
    </location>
</feature>
<dbReference type="AlphaFoldDB" id="A0A8J4DWV6"/>
<evidence type="ECO:0000256" key="2">
    <source>
        <dbReference type="SAM" id="MobiDB-lite"/>
    </source>
</evidence>
<evidence type="ECO:0000256" key="3">
    <source>
        <dbReference type="SAM" id="Phobius"/>
    </source>
</evidence>
<evidence type="ECO:0000313" key="6">
    <source>
        <dbReference type="Proteomes" id="UP000619260"/>
    </source>
</evidence>
<comment type="similarity">
    <text evidence="1">Belongs to the LytR/CpsA/Psr (LCP) family.</text>
</comment>
<proteinExistence type="inferred from homology"/>
<name>A0A8J4DWV6_9ACTN</name>
<protein>
    <recommendedName>
        <fullName evidence="4">Cell envelope-related transcriptional attenuator domain-containing protein</fullName>
    </recommendedName>
</protein>
<dbReference type="InterPro" id="IPR004474">
    <property type="entry name" value="LytR_CpsA_psr"/>
</dbReference>
<organism evidence="5 6">
    <name type="scientific">Virgisporangium aliadipatigenens</name>
    <dbReference type="NCBI Taxonomy" id="741659"/>
    <lineage>
        <taxon>Bacteria</taxon>
        <taxon>Bacillati</taxon>
        <taxon>Actinomycetota</taxon>
        <taxon>Actinomycetes</taxon>
        <taxon>Micromonosporales</taxon>
        <taxon>Micromonosporaceae</taxon>
        <taxon>Virgisporangium</taxon>
    </lineage>
</organism>
<feature type="region of interest" description="Disordered" evidence="2">
    <location>
        <begin position="1"/>
        <end position="48"/>
    </location>
</feature>
<dbReference type="PANTHER" id="PTHR33392:SF6">
    <property type="entry name" value="POLYISOPRENYL-TEICHOIC ACID--PEPTIDOGLYCAN TEICHOIC ACID TRANSFERASE TAGU"/>
    <property type="match status" value="1"/>
</dbReference>